<evidence type="ECO:0000256" key="6">
    <source>
        <dbReference type="ARBA" id="ARBA00023136"/>
    </source>
</evidence>
<dbReference type="InterPro" id="IPR044751">
    <property type="entry name" value="Ion_transp-like_CBS"/>
</dbReference>
<dbReference type="InterPro" id="IPR000644">
    <property type="entry name" value="CBS_dom"/>
</dbReference>
<dbReference type="Gene3D" id="3.10.580.10">
    <property type="entry name" value="CBS-domain"/>
    <property type="match status" value="1"/>
</dbReference>
<comment type="caution">
    <text evidence="12">The sequence shown here is derived from an EMBL/GenBank/DDBJ whole genome shotgun (WGS) entry which is preliminary data.</text>
</comment>
<evidence type="ECO:0000256" key="8">
    <source>
        <dbReference type="PROSITE-ProRule" id="PRU01193"/>
    </source>
</evidence>
<dbReference type="EMBL" id="QLSV01000003">
    <property type="protein sequence ID" value="RAR49665.1"/>
    <property type="molecule type" value="Genomic_DNA"/>
</dbReference>
<dbReference type="AlphaFoldDB" id="A0A328WWI0"/>
<dbReference type="RefSeq" id="WP_112085109.1">
    <property type="nucleotide sequence ID" value="NZ_QLSV01000003.1"/>
</dbReference>
<evidence type="ECO:0000256" key="5">
    <source>
        <dbReference type="ARBA" id="ARBA00023122"/>
    </source>
</evidence>
<feature type="transmembrane region" description="Helical" evidence="9">
    <location>
        <begin position="87"/>
        <end position="107"/>
    </location>
</feature>
<protein>
    <submittedName>
        <fullName evidence="12">CBS domain containing-hemolysin-like protein</fullName>
    </submittedName>
</protein>
<evidence type="ECO:0000256" key="9">
    <source>
        <dbReference type="SAM" id="Phobius"/>
    </source>
</evidence>
<evidence type="ECO:0000313" key="12">
    <source>
        <dbReference type="EMBL" id="RAR49665.1"/>
    </source>
</evidence>
<feature type="domain" description="CNNM transmembrane" evidence="11">
    <location>
        <begin position="1"/>
        <end position="179"/>
    </location>
</feature>
<dbReference type="InterPro" id="IPR046342">
    <property type="entry name" value="CBS_dom_sf"/>
</dbReference>
<keyword evidence="4 8" id="KW-1133">Transmembrane helix</keyword>
<proteinExistence type="predicted"/>
<keyword evidence="13" id="KW-1185">Reference proteome</keyword>
<organism evidence="12 13">
    <name type="scientific">Flavobacterium lacus</name>
    <dbReference type="NCBI Taxonomy" id="1353778"/>
    <lineage>
        <taxon>Bacteria</taxon>
        <taxon>Pseudomonadati</taxon>
        <taxon>Bacteroidota</taxon>
        <taxon>Flavobacteriia</taxon>
        <taxon>Flavobacteriales</taxon>
        <taxon>Flavobacteriaceae</taxon>
        <taxon>Flavobacterium</taxon>
    </lineage>
</organism>
<gene>
    <name evidence="12" type="ORF">B0I10_10385</name>
</gene>
<keyword evidence="5 7" id="KW-0129">CBS domain</keyword>
<dbReference type="PROSITE" id="PS51846">
    <property type="entry name" value="CNNM"/>
    <property type="match status" value="1"/>
</dbReference>
<evidence type="ECO:0000313" key="13">
    <source>
        <dbReference type="Proteomes" id="UP000249518"/>
    </source>
</evidence>
<evidence type="ECO:0000256" key="1">
    <source>
        <dbReference type="ARBA" id="ARBA00004141"/>
    </source>
</evidence>
<dbReference type="SUPFAM" id="SSF54631">
    <property type="entry name" value="CBS-domain pair"/>
    <property type="match status" value="1"/>
</dbReference>
<dbReference type="GO" id="GO:0005886">
    <property type="term" value="C:plasma membrane"/>
    <property type="evidence" value="ECO:0007669"/>
    <property type="project" value="TreeGrafter"/>
</dbReference>
<feature type="transmembrane region" description="Helical" evidence="9">
    <location>
        <begin position="127"/>
        <end position="145"/>
    </location>
</feature>
<keyword evidence="6 8" id="KW-0472">Membrane</keyword>
<evidence type="ECO:0000256" key="3">
    <source>
        <dbReference type="ARBA" id="ARBA00022737"/>
    </source>
</evidence>
<feature type="transmembrane region" description="Helical" evidence="9">
    <location>
        <begin position="6"/>
        <end position="26"/>
    </location>
</feature>
<accession>A0A328WWI0</accession>
<evidence type="ECO:0000259" key="10">
    <source>
        <dbReference type="PROSITE" id="PS51371"/>
    </source>
</evidence>
<dbReference type="OrthoDB" id="9798188at2"/>
<dbReference type="PANTHER" id="PTHR22777:SF4">
    <property type="entry name" value="UPF0053 PROTEIN SLL1254"/>
    <property type="match status" value="1"/>
</dbReference>
<reference evidence="12 13" key="1">
    <citation type="submission" date="2018-06" db="EMBL/GenBank/DDBJ databases">
        <title>Genomic Encyclopedia of Type Strains, Phase III (KMG-III): the genomes of soil and plant-associated and newly described type strains.</title>
        <authorList>
            <person name="Whitman W."/>
        </authorList>
    </citation>
    <scope>NUCLEOTIDE SEQUENCE [LARGE SCALE GENOMIC DNA]</scope>
    <source>
        <strain evidence="12 13">CGMCC 1.12504</strain>
    </source>
</reference>
<dbReference type="CDD" id="cd04590">
    <property type="entry name" value="CBS_pair_CorC_HlyC_assoc"/>
    <property type="match status" value="1"/>
</dbReference>
<evidence type="ECO:0000256" key="2">
    <source>
        <dbReference type="ARBA" id="ARBA00022692"/>
    </source>
</evidence>
<evidence type="ECO:0000259" key="11">
    <source>
        <dbReference type="PROSITE" id="PS51846"/>
    </source>
</evidence>
<comment type="subcellular location">
    <subcellularLocation>
        <location evidence="1">Membrane</location>
        <topology evidence="1">Multi-pass membrane protein</topology>
    </subcellularLocation>
</comment>
<evidence type="ECO:0000256" key="7">
    <source>
        <dbReference type="PROSITE-ProRule" id="PRU00703"/>
    </source>
</evidence>
<dbReference type="Proteomes" id="UP000249518">
    <property type="component" value="Unassembled WGS sequence"/>
</dbReference>
<name>A0A328WWI0_9FLAO</name>
<dbReference type="PANTHER" id="PTHR22777">
    <property type="entry name" value="HEMOLYSIN-RELATED"/>
    <property type="match status" value="1"/>
</dbReference>
<dbReference type="Pfam" id="PF00571">
    <property type="entry name" value="CBS"/>
    <property type="match status" value="1"/>
</dbReference>
<feature type="domain" description="CBS" evidence="10">
    <location>
        <begin position="263"/>
        <end position="321"/>
    </location>
</feature>
<dbReference type="Pfam" id="PF01595">
    <property type="entry name" value="CNNM"/>
    <property type="match status" value="1"/>
</dbReference>
<sequence>MTLLFVYLFIALFTSFICSILEAVLLSTPLSFLKAKVEQGDSDAITFIKLKEDIDKPLSAILSLNTVAHTVGAAGVGAQATIVFGEAYFGIVSAILTILILVLTEIIPKTLGANYSRELMGIAAKSINIMIFITYPLVVISAVLTKMLSRSEKELTTSREEISALASIGTEEGIFGEKENKIIQNLIKLKGIKISEIMTPRIVVVVANEEMTLQEFLNNKDFLHFSRIPIYEGNRDNITGYIFRELVFEKLAEDQFDLKLKDIRRDIVTFPKITTLFDAWEELLHNKEQISLISDEYGGMDGIATLEDIIETLLGFEIVDEKDKVEDMQQYAMERWKTKQKKYEILKNISRDED</sequence>
<keyword evidence="3" id="KW-0677">Repeat</keyword>
<evidence type="ECO:0000256" key="4">
    <source>
        <dbReference type="ARBA" id="ARBA00022989"/>
    </source>
</evidence>
<dbReference type="InterPro" id="IPR002550">
    <property type="entry name" value="CNNM"/>
</dbReference>
<keyword evidence="2 8" id="KW-0812">Transmembrane</keyword>
<dbReference type="PROSITE" id="PS51371">
    <property type="entry name" value="CBS"/>
    <property type="match status" value="1"/>
</dbReference>